<keyword evidence="3" id="KW-0326">Glycosidase</keyword>
<dbReference type="InterPro" id="IPR017853">
    <property type="entry name" value="GH"/>
</dbReference>
<proteinExistence type="inferred from homology"/>
<keyword evidence="7" id="KW-1185">Reference proteome</keyword>
<organism evidence="6 7">
    <name type="scientific">Pseudarthrobacter polychromogenes</name>
    <dbReference type="NCBI Taxonomy" id="1676"/>
    <lineage>
        <taxon>Bacteria</taxon>
        <taxon>Bacillati</taxon>
        <taxon>Actinomycetota</taxon>
        <taxon>Actinomycetes</taxon>
        <taxon>Micrococcales</taxon>
        <taxon>Micrococcaceae</taxon>
        <taxon>Pseudarthrobacter</taxon>
    </lineage>
</organism>
<comment type="caution">
    <text evidence="6">The sequence shown here is derived from an EMBL/GenBank/DDBJ whole genome shotgun (WGS) entry which is preliminary data.</text>
</comment>
<evidence type="ECO:0000313" key="6">
    <source>
        <dbReference type="EMBL" id="GGG94636.1"/>
    </source>
</evidence>
<dbReference type="InterPro" id="IPR001360">
    <property type="entry name" value="Glyco_hydro_1"/>
</dbReference>
<dbReference type="Pfam" id="PF00232">
    <property type="entry name" value="Glyco_hydro_1"/>
    <property type="match status" value="2"/>
</dbReference>
<feature type="region of interest" description="Disordered" evidence="5">
    <location>
        <begin position="398"/>
        <end position="438"/>
    </location>
</feature>
<protein>
    <submittedName>
        <fullName evidence="6">Beta-glucosidase</fullName>
    </submittedName>
</protein>
<sequence>MTTASPFPQDFLWGVASAGHQVEGNNVNSDTWFLEHLPGSMFSEPSGDAVDHYHRYREDIALIASLGFTTYRFSIEWARIEPEEGLFSTAELDHYRRMLEACHEHGLTPVVTFHHFTSPRWLLALGGWEGARTAELFARYCDRVMAHLGDLIGVACTLNEPNLPWLLESFGIGGEAPENRGSVPVWAAAAQRLGVDASTVAPFQFCSTEAGFDVKLAAHRAATAAIKAHRPDLLVGWTLANSDIQSIEGGQEIADRVRRNVNERFLEASRGDDFVGIQTYGRTVYGPDGHAPAPDGAATNQMGEEIYPQALEATIREAHRVAGIPVIVTENGLATEDDRQRVEYLRVAVDRVTSCLADGIDVRGYIAWTAFDNYEWVFGYGPKFGLIAVDRETQDRTPKESARWLGSQAQVHTDQEHTGLDHPAQAPASGAGRAPQPA</sequence>
<dbReference type="Gene3D" id="3.20.20.80">
    <property type="entry name" value="Glycosidases"/>
    <property type="match status" value="1"/>
</dbReference>
<evidence type="ECO:0000256" key="1">
    <source>
        <dbReference type="ARBA" id="ARBA00010838"/>
    </source>
</evidence>
<evidence type="ECO:0000256" key="5">
    <source>
        <dbReference type="SAM" id="MobiDB-lite"/>
    </source>
</evidence>
<evidence type="ECO:0000313" key="7">
    <source>
        <dbReference type="Proteomes" id="UP000596938"/>
    </source>
</evidence>
<dbReference type="PANTHER" id="PTHR10353:SF36">
    <property type="entry name" value="LP05116P"/>
    <property type="match status" value="1"/>
</dbReference>
<dbReference type="PANTHER" id="PTHR10353">
    <property type="entry name" value="GLYCOSYL HYDROLASE"/>
    <property type="match status" value="1"/>
</dbReference>
<dbReference type="Proteomes" id="UP000596938">
    <property type="component" value="Unassembled WGS sequence"/>
</dbReference>
<dbReference type="PRINTS" id="PR00131">
    <property type="entry name" value="GLHYDRLASE1"/>
</dbReference>
<evidence type="ECO:0000256" key="3">
    <source>
        <dbReference type="ARBA" id="ARBA00023295"/>
    </source>
</evidence>
<accession>A0ABQ1XIP1</accession>
<dbReference type="RefSeq" id="WP_229666367.1">
    <property type="nucleotide sequence ID" value="NZ_BAAAWV010000001.1"/>
</dbReference>
<keyword evidence="2" id="KW-0378">Hydrolase</keyword>
<evidence type="ECO:0000256" key="2">
    <source>
        <dbReference type="ARBA" id="ARBA00022801"/>
    </source>
</evidence>
<evidence type="ECO:0000256" key="4">
    <source>
        <dbReference type="RuleBase" id="RU003690"/>
    </source>
</evidence>
<name>A0ABQ1XIP1_9MICC</name>
<reference evidence="7" key="1">
    <citation type="journal article" date="2019" name="Int. J. Syst. Evol. Microbiol.">
        <title>The Global Catalogue of Microorganisms (GCM) 10K type strain sequencing project: providing services to taxonomists for standard genome sequencing and annotation.</title>
        <authorList>
            <consortium name="The Broad Institute Genomics Platform"/>
            <consortium name="The Broad Institute Genome Sequencing Center for Infectious Disease"/>
            <person name="Wu L."/>
            <person name="Ma J."/>
        </authorList>
    </citation>
    <scope>NUCLEOTIDE SEQUENCE [LARGE SCALE GENOMIC DNA]</scope>
    <source>
        <strain evidence="7">CGMCC 1.1927</strain>
    </source>
</reference>
<dbReference type="EMBL" id="BMKU01000004">
    <property type="protein sequence ID" value="GGG94636.1"/>
    <property type="molecule type" value="Genomic_DNA"/>
</dbReference>
<dbReference type="SUPFAM" id="SSF51445">
    <property type="entry name" value="(Trans)glycosidases"/>
    <property type="match status" value="1"/>
</dbReference>
<gene>
    <name evidence="6" type="ORF">GCM10011577_16980</name>
</gene>
<comment type="similarity">
    <text evidence="1 4">Belongs to the glycosyl hydrolase 1 family.</text>
</comment>